<dbReference type="Gene3D" id="1.20.1070.10">
    <property type="entry name" value="Rhodopsin 7-helix transmembrane proteins"/>
    <property type="match status" value="1"/>
</dbReference>
<name>A0A813SD14_9BILA</name>
<dbReference type="Pfam" id="PF00001">
    <property type="entry name" value="7tm_1"/>
    <property type="match status" value="1"/>
</dbReference>
<proteinExistence type="predicted"/>
<evidence type="ECO:0000256" key="4">
    <source>
        <dbReference type="ARBA" id="ARBA00023040"/>
    </source>
</evidence>
<evidence type="ECO:0000256" key="3">
    <source>
        <dbReference type="ARBA" id="ARBA00022989"/>
    </source>
</evidence>
<evidence type="ECO:0000313" key="10">
    <source>
        <dbReference type="EMBL" id="CAF0759466.1"/>
    </source>
</evidence>
<dbReference type="PANTHER" id="PTHR24243:SF230">
    <property type="entry name" value="G-PROTEIN COUPLED RECEPTORS FAMILY 1 PROFILE DOMAIN-CONTAINING PROTEIN"/>
    <property type="match status" value="1"/>
</dbReference>
<dbReference type="EMBL" id="CAJNOI010000012">
    <property type="protein sequence ID" value="CAF0794837.1"/>
    <property type="molecule type" value="Genomic_DNA"/>
</dbReference>
<dbReference type="AlphaFoldDB" id="A0A813SD14"/>
<comment type="subcellular location">
    <subcellularLocation>
        <location evidence="1">Membrane</location>
        <topology evidence="1">Multi-pass membrane protein</topology>
    </subcellularLocation>
</comment>
<dbReference type="GO" id="GO:0004930">
    <property type="term" value="F:G protein-coupled receptor activity"/>
    <property type="evidence" value="ECO:0007669"/>
    <property type="project" value="UniProtKB-KW"/>
</dbReference>
<gene>
    <name evidence="11" type="ORF">BJG266_LOCUS4876</name>
    <name evidence="10" type="ORF">QVE165_LOCUS1970</name>
</gene>
<evidence type="ECO:0000313" key="13">
    <source>
        <dbReference type="Proteomes" id="UP000663877"/>
    </source>
</evidence>
<reference evidence="11" key="1">
    <citation type="submission" date="2021-02" db="EMBL/GenBank/DDBJ databases">
        <authorList>
            <person name="Nowell W R."/>
        </authorList>
    </citation>
    <scope>NUCLEOTIDE SEQUENCE</scope>
</reference>
<evidence type="ECO:0000256" key="7">
    <source>
        <dbReference type="ARBA" id="ARBA00023224"/>
    </source>
</evidence>
<accession>A0A813SD14</accession>
<dbReference type="PANTHER" id="PTHR24243">
    <property type="entry name" value="G-PROTEIN COUPLED RECEPTOR"/>
    <property type="match status" value="1"/>
</dbReference>
<dbReference type="InterPro" id="IPR000276">
    <property type="entry name" value="GPCR_Rhodpsn"/>
</dbReference>
<evidence type="ECO:0000256" key="6">
    <source>
        <dbReference type="ARBA" id="ARBA00023170"/>
    </source>
</evidence>
<feature type="transmembrane region" description="Helical" evidence="8">
    <location>
        <begin position="185"/>
        <end position="208"/>
    </location>
</feature>
<keyword evidence="7" id="KW-0807">Transducer</keyword>
<feature type="transmembrane region" description="Helical" evidence="8">
    <location>
        <begin position="135"/>
        <end position="157"/>
    </location>
</feature>
<evidence type="ECO:0000313" key="12">
    <source>
        <dbReference type="Proteomes" id="UP000663832"/>
    </source>
</evidence>
<keyword evidence="2 8" id="KW-0812">Transmembrane</keyword>
<evidence type="ECO:0000256" key="1">
    <source>
        <dbReference type="ARBA" id="ARBA00004141"/>
    </source>
</evidence>
<evidence type="ECO:0000256" key="8">
    <source>
        <dbReference type="SAM" id="Phobius"/>
    </source>
</evidence>
<protein>
    <recommendedName>
        <fullName evidence="9">G-protein coupled receptors family 1 profile domain-containing protein</fullName>
    </recommendedName>
</protein>
<evidence type="ECO:0000256" key="5">
    <source>
        <dbReference type="ARBA" id="ARBA00023136"/>
    </source>
</evidence>
<sequence length="364" mass="41729">MSLGHDTIQQINTITLVFFLVISFVNLFLGIFGLAFNILVFTRPTLRREPCSLYFLTATCFNFFVILIIIPVRMISISFNIDVGNVNTGICKIEFFTFYTVRAICSWLITLICIDRYLHSSSNASIRRLSSLKNAKLTIGIICIIIPIFYSHTYVFLNLKYVIDQYGNVGSSCVIENSTYSTFIALWHLALYSLCPSFLMLVFGSLTLKHLRQRRRLLAQPPENNQMHRRVHIHLLRMLTAQVLMIIICTAPYAVYQLYASFTASVPKDSLRVAQLNMISRLTSGISYFAHSTSFYLYTLTATVFRKESLKIIKRCCHPRRNVIAVIHGETYPLSVLQRNQQSAPRSIRSDQYVTQVIHTPYIS</sequence>
<keyword evidence="5 8" id="KW-0472">Membrane</keyword>
<feature type="transmembrane region" description="Helical" evidence="8">
    <location>
        <begin position="286"/>
        <end position="305"/>
    </location>
</feature>
<keyword evidence="4" id="KW-0297">G-protein coupled receptor</keyword>
<feature type="transmembrane region" description="Helical" evidence="8">
    <location>
        <begin position="16"/>
        <end position="41"/>
    </location>
</feature>
<dbReference type="EMBL" id="CAJNOM010000006">
    <property type="protein sequence ID" value="CAF0759466.1"/>
    <property type="molecule type" value="Genomic_DNA"/>
</dbReference>
<evidence type="ECO:0000256" key="2">
    <source>
        <dbReference type="ARBA" id="ARBA00022692"/>
    </source>
</evidence>
<evidence type="ECO:0000313" key="11">
    <source>
        <dbReference type="EMBL" id="CAF0794837.1"/>
    </source>
</evidence>
<dbReference type="OrthoDB" id="10000515at2759"/>
<feature type="transmembrane region" description="Helical" evidence="8">
    <location>
        <begin position="53"/>
        <end position="75"/>
    </location>
</feature>
<dbReference type="Proteomes" id="UP000663832">
    <property type="component" value="Unassembled WGS sequence"/>
</dbReference>
<dbReference type="PROSITE" id="PS50262">
    <property type="entry name" value="G_PROTEIN_RECEP_F1_2"/>
    <property type="match status" value="1"/>
</dbReference>
<dbReference type="Proteomes" id="UP000663877">
    <property type="component" value="Unassembled WGS sequence"/>
</dbReference>
<feature type="domain" description="G-protein coupled receptors family 1 profile" evidence="9">
    <location>
        <begin position="33"/>
        <end position="298"/>
    </location>
</feature>
<organism evidence="11 13">
    <name type="scientific">Adineta steineri</name>
    <dbReference type="NCBI Taxonomy" id="433720"/>
    <lineage>
        <taxon>Eukaryota</taxon>
        <taxon>Metazoa</taxon>
        <taxon>Spiralia</taxon>
        <taxon>Gnathifera</taxon>
        <taxon>Rotifera</taxon>
        <taxon>Eurotatoria</taxon>
        <taxon>Bdelloidea</taxon>
        <taxon>Adinetida</taxon>
        <taxon>Adinetidae</taxon>
        <taxon>Adineta</taxon>
    </lineage>
</organism>
<keyword evidence="12" id="KW-1185">Reference proteome</keyword>
<dbReference type="InterPro" id="IPR017452">
    <property type="entry name" value="GPCR_Rhodpsn_7TM"/>
</dbReference>
<keyword evidence="3 8" id="KW-1133">Transmembrane helix</keyword>
<dbReference type="SUPFAM" id="SSF81321">
    <property type="entry name" value="Family A G protein-coupled receptor-like"/>
    <property type="match status" value="1"/>
</dbReference>
<feature type="transmembrane region" description="Helical" evidence="8">
    <location>
        <begin position="235"/>
        <end position="256"/>
    </location>
</feature>
<dbReference type="GO" id="GO:0005886">
    <property type="term" value="C:plasma membrane"/>
    <property type="evidence" value="ECO:0007669"/>
    <property type="project" value="TreeGrafter"/>
</dbReference>
<evidence type="ECO:0000259" key="9">
    <source>
        <dbReference type="PROSITE" id="PS50262"/>
    </source>
</evidence>
<keyword evidence="6" id="KW-0675">Receptor</keyword>
<feature type="transmembrane region" description="Helical" evidence="8">
    <location>
        <begin position="95"/>
        <end position="114"/>
    </location>
</feature>
<comment type="caution">
    <text evidence="11">The sequence shown here is derived from an EMBL/GenBank/DDBJ whole genome shotgun (WGS) entry which is preliminary data.</text>
</comment>